<keyword evidence="3" id="KW-0731">Sigma factor</keyword>
<dbReference type="SUPFAM" id="SSF88946">
    <property type="entry name" value="Sigma2 domain of RNA polymerase sigma factors"/>
    <property type="match status" value="1"/>
</dbReference>
<evidence type="ECO:0000256" key="2">
    <source>
        <dbReference type="ARBA" id="ARBA00023015"/>
    </source>
</evidence>
<dbReference type="Proteomes" id="UP000286038">
    <property type="component" value="Unassembled WGS sequence"/>
</dbReference>
<keyword evidence="4" id="KW-0804">Transcription</keyword>
<reference evidence="8 9" key="1">
    <citation type="submission" date="2018-08" db="EMBL/GenBank/DDBJ databases">
        <title>A genome reference for cultivated species of the human gut microbiota.</title>
        <authorList>
            <person name="Zou Y."/>
            <person name="Xue W."/>
            <person name="Luo G."/>
        </authorList>
    </citation>
    <scope>NUCLEOTIDE SEQUENCE [LARGE SCALE GENOMIC DNA]</scope>
    <source>
        <strain evidence="6 8">AF14-49</strain>
        <strain evidence="7 9">AF34-33</strain>
    </source>
</reference>
<dbReference type="GO" id="GO:0003677">
    <property type="term" value="F:DNA binding"/>
    <property type="evidence" value="ECO:0007669"/>
    <property type="project" value="InterPro"/>
</dbReference>
<dbReference type="PRINTS" id="PR00038">
    <property type="entry name" value="HTHLUXR"/>
</dbReference>
<evidence type="ECO:0000313" key="8">
    <source>
        <dbReference type="Proteomes" id="UP000283589"/>
    </source>
</evidence>
<organism evidence="6 8">
    <name type="scientific">Butyricimonas virosa</name>
    <dbReference type="NCBI Taxonomy" id="544645"/>
    <lineage>
        <taxon>Bacteria</taxon>
        <taxon>Pseudomonadati</taxon>
        <taxon>Bacteroidota</taxon>
        <taxon>Bacteroidia</taxon>
        <taxon>Bacteroidales</taxon>
        <taxon>Odoribacteraceae</taxon>
        <taxon>Butyricimonas</taxon>
    </lineage>
</organism>
<dbReference type="PROSITE" id="PS00622">
    <property type="entry name" value="HTH_LUXR_1"/>
    <property type="match status" value="1"/>
</dbReference>
<evidence type="ECO:0000313" key="9">
    <source>
        <dbReference type="Proteomes" id="UP000286038"/>
    </source>
</evidence>
<evidence type="ECO:0000256" key="1">
    <source>
        <dbReference type="ARBA" id="ARBA00010641"/>
    </source>
</evidence>
<feature type="domain" description="HTH luxR-type" evidence="5">
    <location>
        <begin position="129"/>
        <end position="156"/>
    </location>
</feature>
<dbReference type="STRING" id="1121130.GCA_000519105_01351"/>
<evidence type="ECO:0000259" key="5">
    <source>
        <dbReference type="PROSITE" id="PS00622"/>
    </source>
</evidence>
<dbReference type="PANTHER" id="PTHR43133:SF46">
    <property type="entry name" value="RNA POLYMERASE SIGMA-70 FACTOR ECF SUBFAMILY"/>
    <property type="match status" value="1"/>
</dbReference>
<dbReference type="Proteomes" id="UP000283589">
    <property type="component" value="Unassembled WGS sequence"/>
</dbReference>
<dbReference type="Gene3D" id="1.10.10.10">
    <property type="entry name" value="Winged helix-like DNA-binding domain superfamily/Winged helix DNA-binding domain"/>
    <property type="match status" value="1"/>
</dbReference>
<evidence type="ECO:0000313" key="6">
    <source>
        <dbReference type="EMBL" id="RGV31279.1"/>
    </source>
</evidence>
<protein>
    <submittedName>
        <fullName evidence="6">RNA polymerase sigma-70 factor</fullName>
    </submittedName>
</protein>
<dbReference type="RefSeq" id="WP_118261401.1">
    <property type="nucleotide sequence ID" value="NZ_CABJDM010000006.1"/>
</dbReference>
<dbReference type="GO" id="GO:0006352">
    <property type="term" value="P:DNA-templated transcription initiation"/>
    <property type="evidence" value="ECO:0007669"/>
    <property type="project" value="InterPro"/>
</dbReference>
<dbReference type="Pfam" id="PF04542">
    <property type="entry name" value="Sigma70_r2"/>
    <property type="match status" value="1"/>
</dbReference>
<name>A0A412WVD7_9BACT</name>
<comment type="caution">
    <text evidence="6">The sequence shown here is derived from an EMBL/GenBank/DDBJ whole genome shotgun (WGS) entry which is preliminary data.</text>
</comment>
<evidence type="ECO:0000256" key="4">
    <source>
        <dbReference type="ARBA" id="ARBA00023163"/>
    </source>
</evidence>
<dbReference type="EMBL" id="QRZA01000036">
    <property type="protein sequence ID" value="RGV31279.1"/>
    <property type="molecule type" value="Genomic_DNA"/>
</dbReference>
<dbReference type="InterPro" id="IPR014284">
    <property type="entry name" value="RNA_pol_sigma-70_dom"/>
</dbReference>
<dbReference type="PANTHER" id="PTHR43133">
    <property type="entry name" value="RNA POLYMERASE ECF-TYPE SIGMA FACTO"/>
    <property type="match status" value="1"/>
</dbReference>
<evidence type="ECO:0000313" key="7">
    <source>
        <dbReference type="EMBL" id="RHM44342.1"/>
    </source>
</evidence>
<dbReference type="InterPro" id="IPR039425">
    <property type="entry name" value="RNA_pol_sigma-70-like"/>
</dbReference>
<dbReference type="InterPro" id="IPR013325">
    <property type="entry name" value="RNA_pol_sigma_r2"/>
</dbReference>
<dbReference type="InterPro" id="IPR036388">
    <property type="entry name" value="WH-like_DNA-bd_sf"/>
</dbReference>
<dbReference type="EMBL" id="QRPV01000006">
    <property type="protein sequence ID" value="RHM44342.1"/>
    <property type="molecule type" value="Genomic_DNA"/>
</dbReference>
<accession>A0A412WVD7</accession>
<dbReference type="InterPro" id="IPR000792">
    <property type="entry name" value="Tscrpt_reg_LuxR_C"/>
</dbReference>
<sequence>MREDQQLEIFIRKHYSSMCAVALRFIGSPDIAQDITQEVIIKFWKNRANYENIKSTDNFLYTMIKNEALNYLRGSQREKQHYNHLEVEEFEHPKVLNMLIEEEINQILIHAIDLLPVQSARIMRLILSGYENKEIAKVMGVSVNTIKTLKYSAIRKLREYFNSNDYELDQP</sequence>
<dbReference type="InterPro" id="IPR013249">
    <property type="entry name" value="RNA_pol_sigma70_r4_t2"/>
</dbReference>
<proteinExistence type="inferred from homology"/>
<dbReference type="AlphaFoldDB" id="A0A412WVD7"/>
<evidence type="ECO:0000256" key="3">
    <source>
        <dbReference type="ARBA" id="ARBA00023082"/>
    </source>
</evidence>
<dbReference type="InterPro" id="IPR007627">
    <property type="entry name" value="RNA_pol_sigma70_r2"/>
</dbReference>
<dbReference type="Pfam" id="PF08281">
    <property type="entry name" value="Sigma70_r4_2"/>
    <property type="match status" value="1"/>
</dbReference>
<dbReference type="Gene3D" id="1.10.1740.10">
    <property type="match status" value="1"/>
</dbReference>
<dbReference type="InterPro" id="IPR013324">
    <property type="entry name" value="RNA_pol_sigma_r3/r4-like"/>
</dbReference>
<gene>
    <name evidence="6" type="ORF">DWW18_18165</name>
    <name evidence="7" type="ORF">DWZ68_07205</name>
</gene>
<dbReference type="GO" id="GO:0016987">
    <property type="term" value="F:sigma factor activity"/>
    <property type="evidence" value="ECO:0007669"/>
    <property type="project" value="UniProtKB-KW"/>
</dbReference>
<dbReference type="SUPFAM" id="SSF88659">
    <property type="entry name" value="Sigma3 and sigma4 domains of RNA polymerase sigma factors"/>
    <property type="match status" value="1"/>
</dbReference>
<dbReference type="NCBIfam" id="TIGR02937">
    <property type="entry name" value="sigma70-ECF"/>
    <property type="match status" value="1"/>
</dbReference>
<keyword evidence="2" id="KW-0805">Transcription regulation</keyword>
<comment type="similarity">
    <text evidence="1">Belongs to the sigma-70 factor family. ECF subfamily.</text>
</comment>